<evidence type="ECO:0000256" key="11">
    <source>
        <dbReference type="HAMAP-Rule" id="MF_01987"/>
    </source>
</evidence>
<dbReference type="Pfam" id="PF00294">
    <property type="entry name" value="PfkB"/>
    <property type="match status" value="1"/>
</dbReference>
<keyword evidence="6 11" id="KW-0460">Magnesium</keyword>
<evidence type="ECO:0000256" key="10">
    <source>
        <dbReference type="ARBA" id="ARBA00023277"/>
    </source>
</evidence>
<accession>A0A926HNK1</accession>
<keyword evidence="8" id="KW-0805">Transcription regulation</keyword>
<evidence type="ECO:0000256" key="2">
    <source>
        <dbReference type="ARBA" id="ARBA00022723"/>
    </source>
</evidence>
<evidence type="ECO:0000256" key="8">
    <source>
        <dbReference type="ARBA" id="ARBA00023015"/>
    </source>
</evidence>
<dbReference type="InterPro" id="IPR029056">
    <property type="entry name" value="Ribokinase-like"/>
</dbReference>
<keyword evidence="5 11" id="KW-0067">ATP-binding</keyword>
<comment type="catalytic activity">
    <reaction evidence="11">
        <text>D-ribose + ATP = D-ribose 5-phosphate + ADP + H(+)</text>
        <dbReference type="Rhea" id="RHEA:13697"/>
        <dbReference type="ChEBI" id="CHEBI:15378"/>
        <dbReference type="ChEBI" id="CHEBI:30616"/>
        <dbReference type="ChEBI" id="CHEBI:47013"/>
        <dbReference type="ChEBI" id="CHEBI:78346"/>
        <dbReference type="ChEBI" id="CHEBI:456216"/>
        <dbReference type="EC" id="2.7.1.15"/>
    </reaction>
</comment>
<evidence type="ECO:0000256" key="4">
    <source>
        <dbReference type="ARBA" id="ARBA00022777"/>
    </source>
</evidence>
<gene>
    <name evidence="11" type="primary">rbsK</name>
    <name evidence="13" type="ORF">H8699_07325</name>
</gene>
<reference evidence="13" key="1">
    <citation type="submission" date="2020-08" db="EMBL/GenBank/DDBJ databases">
        <title>Genome public.</title>
        <authorList>
            <person name="Liu C."/>
            <person name="Sun Q."/>
        </authorList>
    </citation>
    <scope>NUCLEOTIDE SEQUENCE</scope>
    <source>
        <strain evidence="13">NSJ-44</strain>
    </source>
</reference>
<dbReference type="GO" id="GO:0004747">
    <property type="term" value="F:ribokinase activity"/>
    <property type="evidence" value="ECO:0007669"/>
    <property type="project" value="UniProtKB-UniRule"/>
</dbReference>
<feature type="binding site" evidence="11">
    <location>
        <position position="237"/>
    </location>
    <ligand>
        <name>K(+)</name>
        <dbReference type="ChEBI" id="CHEBI:29103"/>
    </ligand>
</feature>
<comment type="caution">
    <text evidence="13">The sequence shown here is derived from an EMBL/GenBank/DDBJ whole genome shotgun (WGS) entry which is preliminary data.</text>
</comment>
<evidence type="ECO:0000259" key="12">
    <source>
        <dbReference type="PROSITE" id="PS01124"/>
    </source>
</evidence>
<organism evidence="13 14">
    <name type="scientific">Luoshenia tenuis</name>
    <dbReference type="NCBI Taxonomy" id="2763654"/>
    <lineage>
        <taxon>Bacteria</taxon>
        <taxon>Bacillati</taxon>
        <taxon>Bacillota</taxon>
        <taxon>Clostridia</taxon>
        <taxon>Christensenellales</taxon>
        <taxon>Christensenellaceae</taxon>
        <taxon>Luoshenia</taxon>
    </lineage>
</organism>
<dbReference type="InterPro" id="IPR018060">
    <property type="entry name" value="HTH_AraC"/>
</dbReference>
<dbReference type="CDD" id="cd01174">
    <property type="entry name" value="ribokinase"/>
    <property type="match status" value="1"/>
</dbReference>
<evidence type="ECO:0000313" key="14">
    <source>
        <dbReference type="Proteomes" id="UP000654279"/>
    </source>
</evidence>
<dbReference type="RefSeq" id="WP_249285097.1">
    <property type="nucleotide sequence ID" value="NZ_JACRSO010000002.1"/>
</dbReference>
<dbReference type="InterPro" id="IPR002139">
    <property type="entry name" value="Ribo/fructo_kinase"/>
</dbReference>
<feature type="binding site" evidence="11">
    <location>
        <begin position="211"/>
        <end position="216"/>
    </location>
    <ligand>
        <name>ATP</name>
        <dbReference type="ChEBI" id="CHEBI:30616"/>
    </ligand>
</feature>
<comment type="cofactor">
    <cofactor evidence="11">
        <name>Mg(2+)</name>
        <dbReference type="ChEBI" id="CHEBI:18420"/>
    </cofactor>
    <text evidence="11">Requires a divalent cation, most likely magnesium in vivo, as an electrophilic catalyst to aid phosphoryl group transfer. It is the chelate of the metal and the nucleotide that is the actual substrate.</text>
</comment>
<proteinExistence type="inferred from homology"/>
<evidence type="ECO:0000256" key="5">
    <source>
        <dbReference type="ARBA" id="ARBA00022840"/>
    </source>
</evidence>
<feature type="binding site" evidence="11">
    <location>
        <position position="282"/>
    </location>
    <ligand>
        <name>K(+)</name>
        <dbReference type="ChEBI" id="CHEBI:29103"/>
    </ligand>
</feature>
<feature type="binding site" evidence="11">
    <location>
        <position position="239"/>
    </location>
    <ligand>
        <name>K(+)</name>
        <dbReference type="ChEBI" id="CHEBI:29103"/>
    </ligand>
</feature>
<evidence type="ECO:0000256" key="7">
    <source>
        <dbReference type="ARBA" id="ARBA00022958"/>
    </source>
</evidence>
<feature type="binding site" evidence="11">
    <location>
        <begin position="10"/>
        <end position="12"/>
    </location>
    <ligand>
        <name>substrate</name>
    </ligand>
</feature>
<dbReference type="Gene3D" id="3.40.1190.20">
    <property type="match status" value="1"/>
</dbReference>
<keyword evidence="9" id="KW-0804">Transcription</keyword>
<dbReference type="PANTHER" id="PTHR10584">
    <property type="entry name" value="SUGAR KINASE"/>
    <property type="match status" value="1"/>
</dbReference>
<comment type="subcellular location">
    <subcellularLocation>
        <location evidence="11">Cytoplasm</location>
    </subcellularLocation>
</comment>
<dbReference type="InterPro" id="IPR009057">
    <property type="entry name" value="Homeodomain-like_sf"/>
</dbReference>
<sequence>MKILNFGSCNIDYVYRVDHIAKEGETLSCKSRQLFPGGKGLNQSVALARAGAQVFHAGCVGVNEVELCEIMASSGVKLELLKRVESKTGHTVVQVDKTGKNSIIVYGGANLQITPQYIDEVLREFTKGDYILLQNEISNVPYIVEKAAGKGMIVALNPSPYNDVIDEIDLNKIDYLILNEHEANSLSGKSSPEAFVEYITQAYPAMKIVLTLGEKGSLYIDHEQTIVQPSYRVKVVDTTGGGDTFTGYFLAGIAASKCAAKAMKHAAFAAALAVSRQGSAVSIPTGDEVDYVIDLLKPNDEIYSRKQRLVHETIRNNLEDITLEKVAAVLGYSPSYASRWINDNMQMPFGDIVRKVRCAEAAKLLREGELAISEIINQIGYSNESFFRKIFQKEYGKTPLEYRKFCARMKVLKEKDG</sequence>
<dbReference type="InterPro" id="IPR011611">
    <property type="entry name" value="PfkB_dom"/>
</dbReference>
<dbReference type="SMART" id="SM00342">
    <property type="entry name" value="HTH_ARAC"/>
    <property type="match status" value="1"/>
</dbReference>
<keyword evidence="1 11" id="KW-0808">Transferase</keyword>
<dbReference type="AlphaFoldDB" id="A0A926HNK1"/>
<dbReference type="EC" id="2.7.1.15" evidence="11"/>
<dbReference type="PANTHER" id="PTHR10584:SF166">
    <property type="entry name" value="RIBOKINASE"/>
    <property type="match status" value="1"/>
</dbReference>
<keyword evidence="2 11" id="KW-0479">Metal-binding</keyword>
<dbReference type="HAMAP" id="MF_01987">
    <property type="entry name" value="Ribokinase"/>
    <property type="match status" value="1"/>
</dbReference>
<comment type="activity regulation">
    <text evidence="11">Activated by a monovalent cation that binds near, but not in, the active site. The most likely occupant of the site in vivo is potassium. Ion binding induces a conformational change that may alter substrate affinity.</text>
</comment>
<name>A0A926HNK1_9FIRM</name>
<dbReference type="GO" id="GO:0003700">
    <property type="term" value="F:DNA-binding transcription factor activity"/>
    <property type="evidence" value="ECO:0007669"/>
    <property type="project" value="InterPro"/>
</dbReference>
<evidence type="ECO:0000256" key="6">
    <source>
        <dbReference type="ARBA" id="ARBA00022842"/>
    </source>
</evidence>
<dbReference type="Gene3D" id="1.10.10.60">
    <property type="entry name" value="Homeodomain-like"/>
    <property type="match status" value="2"/>
</dbReference>
<dbReference type="GO" id="GO:0046872">
    <property type="term" value="F:metal ion binding"/>
    <property type="evidence" value="ECO:0007669"/>
    <property type="project" value="UniProtKB-KW"/>
</dbReference>
<keyword evidence="14" id="KW-1185">Reference proteome</keyword>
<evidence type="ECO:0000256" key="1">
    <source>
        <dbReference type="ARBA" id="ARBA00022679"/>
    </source>
</evidence>
<dbReference type="GO" id="GO:0005737">
    <property type="term" value="C:cytoplasm"/>
    <property type="evidence" value="ECO:0007669"/>
    <property type="project" value="UniProtKB-SubCell"/>
</dbReference>
<dbReference type="SUPFAM" id="SSF46689">
    <property type="entry name" value="Homeodomain-like"/>
    <property type="match status" value="1"/>
</dbReference>
<feature type="binding site" evidence="11">
    <location>
        <position position="278"/>
    </location>
    <ligand>
        <name>K(+)</name>
        <dbReference type="ChEBI" id="CHEBI:29103"/>
    </ligand>
</feature>
<feature type="binding site" evidence="11">
    <location>
        <position position="276"/>
    </location>
    <ligand>
        <name>K(+)</name>
        <dbReference type="ChEBI" id="CHEBI:29103"/>
    </ligand>
</feature>
<feature type="binding site" evidence="11">
    <location>
        <position position="179"/>
    </location>
    <ligand>
        <name>ATP</name>
        <dbReference type="ChEBI" id="CHEBI:30616"/>
    </ligand>
</feature>
<comment type="subunit">
    <text evidence="11">Homodimer.</text>
</comment>
<comment type="pathway">
    <text evidence="11">Carbohydrate metabolism; D-ribose degradation; D-ribose 5-phosphate from beta-D-ribopyranose: step 2/2.</text>
</comment>
<keyword evidence="10 11" id="KW-0119">Carbohydrate metabolism</keyword>
<evidence type="ECO:0000256" key="9">
    <source>
        <dbReference type="ARBA" id="ARBA00023163"/>
    </source>
</evidence>
<dbReference type="PRINTS" id="PR00990">
    <property type="entry name" value="RIBOKINASE"/>
</dbReference>
<comment type="function">
    <text evidence="11">Catalyzes the phosphorylation of ribose at O-5 in a reaction requiring ATP and magnesium. The resulting D-ribose-5-phosphate can then be used either for sythesis of nucleotides, histidine, and tryptophan, or as a component of the pentose phosphate pathway.</text>
</comment>
<feature type="domain" description="HTH araC/xylS-type" evidence="12">
    <location>
        <begin position="308"/>
        <end position="405"/>
    </location>
</feature>
<feature type="active site" description="Proton acceptor" evidence="11">
    <location>
        <position position="243"/>
    </location>
</feature>
<feature type="binding site" evidence="11">
    <location>
        <begin position="38"/>
        <end position="42"/>
    </location>
    <ligand>
        <name>substrate</name>
    </ligand>
</feature>
<evidence type="ECO:0000313" key="13">
    <source>
        <dbReference type="EMBL" id="MBC8529236.1"/>
    </source>
</evidence>
<feature type="binding site" evidence="11">
    <location>
        <begin position="242"/>
        <end position="243"/>
    </location>
    <ligand>
        <name>ATP</name>
        <dbReference type="ChEBI" id="CHEBI:30616"/>
    </ligand>
</feature>
<protein>
    <recommendedName>
        <fullName evidence="11">Ribokinase</fullName>
        <shortName evidence="11">RK</shortName>
        <ecNumber evidence="11">2.7.1.15</ecNumber>
    </recommendedName>
</protein>
<dbReference type="InterPro" id="IPR011877">
    <property type="entry name" value="Ribokinase"/>
</dbReference>
<dbReference type="Proteomes" id="UP000654279">
    <property type="component" value="Unassembled WGS sequence"/>
</dbReference>
<dbReference type="GO" id="GO:0019303">
    <property type="term" value="P:D-ribose catabolic process"/>
    <property type="evidence" value="ECO:0007669"/>
    <property type="project" value="UniProtKB-UniRule"/>
</dbReference>
<keyword evidence="3 11" id="KW-0547">Nucleotide-binding</keyword>
<feature type="binding site" evidence="11">
    <location>
        <position position="243"/>
    </location>
    <ligand>
        <name>substrate</name>
    </ligand>
</feature>
<dbReference type="GO" id="GO:0005524">
    <property type="term" value="F:ATP binding"/>
    <property type="evidence" value="ECO:0007669"/>
    <property type="project" value="UniProtKB-UniRule"/>
</dbReference>
<keyword evidence="11" id="KW-0963">Cytoplasm</keyword>
<keyword evidence="7 11" id="KW-0630">Potassium</keyword>
<feature type="binding site" evidence="11">
    <location>
        <position position="136"/>
    </location>
    <ligand>
        <name>substrate</name>
    </ligand>
</feature>
<dbReference type="PROSITE" id="PS01124">
    <property type="entry name" value="HTH_ARAC_FAMILY_2"/>
    <property type="match status" value="1"/>
</dbReference>
<feature type="binding site" evidence="11">
    <location>
        <position position="273"/>
    </location>
    <ligand>
        <name>K(+)</name>
        <dbReference type="ChEBI" id="CHEBI:29103"/>
    </ligand>
</feature>
<comment type="caution">
    <text evidence="11">Lacks conserved residue(s) required for the propagation of feature annotation.</text>
</comment>
<evidence type="ECO:0000256" key="3">
    <source>
        <dbReference type="ARBA" id="ARBA00022741"/>
    </source>
</evidence>
<dbReference type="GO" id="GO:0043565">
    <property type="term" value="F:sequence-specific DNA binding"/>
    <property type="evidence" value="ECO:0007669"/>
    <property type="project" value="InterPro"/>
</dbReference>
<dbReference type="SUPFAM" id="SSF53613">
    <property type="entry name" value="Ribokinase-like"/>
    <property type="match status" value="1"/>
</dbReference>
<dbReference type="Pfam" id="PF12833">
    <property type="entry name" value="HTH_18"/>
    <property type="match status" value="1"/>
</dbReference>
<dbReference type="EMBL" id="JACRSO010000002">
    <property type="protein sequence ID" value="MBC8529236.1"/>
    <property type="molecule type" value="Genomic_DNA"/>
</dbReference>
<keyword evidence="4 11" id="KW-0418">Kinase</keyword>
<comment type="similarity">
    <text evidence="11">Belongs to the carbohydrate kinase PfkB family. Ribokinase subfamily.</text>
</comment>